<protein>
    <submittedName>
        <fullName evidence="2">Putative transcriptional regulator protein</fullName>
    </submittedName>
</protein>
<sequence>MPMPATESRARRWFRVTSSGDATDRHQALSPDQPPGGSAFHPRCSPRRTSAPVPGGSSSARVPRTGNRSHQRSRCRCARPPGRRGWCCGSEPDHQSPVASGKRASAAGHRQERCGSYAGKAGIRVRWPGRAAQSAARTRG</sequence>
<name>W5VKD9_9BACT</name>
<feature type="compositionally biased region" description="Basic residues" evidence="1">
    <location>
        <begin position="67"/>
        <end position="77"/>
    </location>
</feature>
<feature type="compositionally biased region" description="Low complexity" evidence="1">
    <location>
        <begin position="78"/>
        <end position="90"/>
    </location>
</feature>
<dbReference type="EMBL" id="KF752584">
    <property type="protein sequence ID" value="AHH81897.1"/>
    <property type="molecule type" value="Genomic_DNA"/>
</dbReference>
<feature type="region of interest" description="Disordered" evidence="1">
    <location>
        <begin position="1"/>
        <end position="115"/>
    </location>
</feature>
<proteinExistence type="predicted"/>
<evidence type="ECO:0000313" key="2">
    <source>
        <dbReference type="EMBL" id="AHH81897.1"/>
    </source>
</evidence>
<accession>W5VKD9</accession>
<evidence type="ECO:0000256" key="1">
    <source>
        <dbReference type="SAM" id="MobiDB-lite"/>
    </source>
</evidence>
<reference evidence="2" key="1">
    <citation type="submission" date="2013-10" db="EMBL/GenBank/DDBJ databases">
        <title>Metagenomics reveals new arsenic resistant genes.</title>
        <authorList>
            <person name="Sharma R."/>
        </authorList>
    </citation>
    <scope>NUCLEOTIDE SEQUENCE</scope>
</reference>
<organism evidence="2">
    <name type="scientific">uncultured bacterium pAB2</name>
    <dbReference type="NCBI Taxonomy" id="1448270"/>
    <lineage>
        <taxon>Bacteria</taxon>
        <taxon>environmental samples</taxon>
    </lineage>
</organism>
<dbReference type="AlphaFoldDB" id="W5VKD9"/>